<evidence type="ECO:0000256" key="6">
    <source>
        <dbReference type="ARBA" id="ARBA00023136"/>
    </source>
</evidence>
<keyword evidence="2" id="KW-1134">Transmembrane beta strand</keyword>
<protein>
    <recommendedName>
        <fullName evidence="8">Outer membrane protein assembly factor BamA</fullName>
    </recommendedName>
</protein>
<evidence type="ECO:0000259" key="10">
    <source>
        <dbReference type="PROSITE" id="PS51779"/>
    </source>
</evidence>
<evidence type="ECO:0000256" key="2">
    <source>
        <dbReference type="ARBA" id="ARBA00022452"/>
    </source>
</evidence>
<dbReference type="Proteomes" id="UP000190027">
    <property type="component" value="Unassembled WGS sequence"/>
</dbReference>
<dbReference type="Pfam" id="PF01103">
    <property type="entry name" value="Omp85"/>
    <property type="match status" value="1"/>
</dbReference>
<evidence type="ECO:0000256" key="8">
    <source>
        <dbReference type="NCBIfam" id="TIGR03303"/>
    </source>
</evidence>
<dbReference type="InterPro" id="IPR039910">
    <property type="entry name" value="D15-like"/>
</dbReference>
<dbReference type="AlphaFoldDB" id="A0A1T4WK03"/>
<dbReference type="PIRSF" id="PIRSF006076">
    <property type="entry name" value="OM_assembly_OMP85"/>
    <property type="match status" value="1"/>
</dbReference>
<keyword evidence="6" id="KW-0472">Membrane</keyword>
<dbReference type="InterPro" id="IPR023707">
    <property type="entry name" value="OM_assembly_BamA"/>
</dbReference>
<feature type="domain" description="POTRA" evidence="10">
    <location>
        <begin position="488"/>
        <end position="561"/>
    </location>
</feature>
<dbReference type="Gene3D" id="2.40.160.50">
    <property type="entry name" value="membrane protein fhac: a member of the omp85/tpsb transporter family"/>
    <property type="match status" value="1"/>
</dbReference>
<dbReference type="RefSeq" id="WP_159447138.1">
    <property type="nucleotide sequence ID" value="NZ_FUYC01000003.1"/>
</dbReference>
<dbReference type="GO" id="GO:0071709">
    <property type="term" value="P:membrane assembly"/>
    <property type="evidence" value="ECO:0007669"/>
    <property type="project" value="InterPro"/>
</dbReference>
<evidence type="ECO:0000256" key="3">
    <source>
        <dbReference type="ARBA" id="ARBA00022692"/>
    </source>
</evidence>
<dbReference type="InterPro" id="IPR034746">
    <property type="entry name" value="POTRA"/>
</dbReference>
<feature type="domain" description="POTRA" evidence="10">
    <location>
        <begin position="235"/>
        <end position="312"/>
    </location>
</feature>
<dbReference type="NCBIfam" id="TIGR03303">
    <property type="entry name" value="OM_YaeT"/>
    <property type="match status" value="1"/>
</dbReference>
<name>A0A1T4WK03_9BACT</name>
<dbReference type="InterPro" id="IPR000184">
    <property type="entry name" value="Bac_surfAg_D15"/>
</dbReference>
<dbReference type="InterPro" id="IPR010827">
    <property type="entry name" value="BamA/TamA_POTRA"/>
</dbReference>
<comment type="subcellular location">
    <subcellularLocation>
        <location evidence="1">Membrane</location>
    </subcellularLocation>
</comment>
<dbReference type="GO" id="GO:0009279">
    <property type="term" value="C:cell outer membrane"/>
    <property type="evidence" value="ECO:0007669"/>
    <property type="project" value="UniProtKB-UniRule"/>
</dbReference>
<evidence type="ECO:0000256" key="4">
    <source>
        <dbReference type="ARBA" id="ARBA00022729"/>
    </source>
</evidence>
<dbReference type="STRING" id="1121449.SAMN02745704_00992"/>
<keyword evidence="3" id="KW-0812">Transmembrane</keyword>
<dbReference type="Gene3D" id="3.10.20.310">
    <property type="entry name" value="membrane protein fhac"/>
    <property type="match status" value="5"/>
</dbReference>
<keyword evidence="5" id="KW-0677">Repeat</keyword>
<gene>
    <name evidence="11" type="ORF">SAMN02745704_00992</name>
</gene>
<evidence type="ECO:0000256" key="5">
    <source>
        <dbReference type="ARBA" id="ARBA00022737"/>
    </source>
</evidence>
<dbReference type="EMBL" id="FUYC01000003">
    <property type="protein sequence ID" value="SKA77509.1"/>
    <property type="molecule type" value="Genomic_DNA"/>
</dbReference>
<feature type="signal peptide" evidence="9">
    <location>
        <begin position="1"/>
        <end position="26"/>
    </location>
</feature>
<evidence type="ECO:0000313" key="12">
    <source>
        <dbReference type="Proteomes" id="UP000190027"/>
    </source>
</evidence>
<accession>A0A1T4WK03</accession>
<keyword evidence="4 9" id="KW-0732">Signal</keyword>
<feature type="chain" id="PRO_5012933621" description="Outer membrane protein assembly factor BamA" evidence="9">
    <location>
        <begin position="27"/>
        <end position="903"/>
    </location>
</feature>
<reference evidence="11 12" key="1">
    <citation type="submission" date="2017-02" db="EMBL/GenBank/DDBJ databases">
        <authorList>
            <person name="Peterson S.W."/>
        </authorList>
    </citation>
    <scope>NUCLEOTIDE SEQUENCE [LARGE SCALE GENOMIC DNA]</scope>
    <source>
        <strain evidence="11 12">DSM 16080</strain>
    </source>
</reference>
<dbReference type="Pfam" id="PF07244">
    <property type="entry name" value="POTRA"/>
    <property type="match status" value="5"/>
</dbReference>
<dbReference type="PANTHER" id="PTHR12815:SF47">
    <property type="entry name" value="TRANSLOCATION AND ASSEMBLY MODULE SUBUNIT TAMA"/>
    <property type="match status" value="1"/>
</dbReference>
<feature type="domain" description="POTRA" evidence="10">
    <location>
        <begin position="315"/>
        <end position="401"/>
    </location>
</feature>
<dbReference type="PROSITE" id="PS51779">
    <property type="entry name" value="POTRA"/>
    <property type="match status" value="4"/>
</dbReference>
<evidence type="ECO:0000256" key="1">
    <source>
        <dbReference type="ARBA" id="ARBA00004370"/>
    </source>
</evidence>
<sequence>MPNRRRCLALLATVFFLMLNGGSAWAQTSAAPKVAVLPFEVNAGDDLVYLEDSLPDLLSDRLNEAGFDVVAPDEVRRIVDELGVDVLDLAKAREIALMTGAGYALYGSFSQLGETLSMESRLVDAFDKEKATPIYAETEGIINLLPLVDDVVAQSRKVMLNQQPIAVIDVEGTKVLDPEVVLMRLRINKGDTYEPSLIDGELKNIYELGYFDDVDVIVSDVTGGKKVLFRVVEKPRIQALSVVGADELDEDDLLEAVATKKGAVLNLRVLRDDMNTIRAMYRTEGYYKTKVSYEVEGGETGQARLNFVVEEGPKLYIEEIVLDGAEQVDPDDLKDELALSESGILTWFSSSDVLNEELLERDSSAIKAYYANRGFMDVQVGRPEVDFLDDGIRVTFRIKEGTRLKIGNIQYKGDLIASPEELDEAIALDEVRAEEQFMNASTVREDVEALTALYSNKGYAYADVGVQFAKSSEDTLDVVYTLAKHQKVHIRRVLLEGNSETRDNVILREMRLSDGDTFSAEALENSVAALEGLGYFEGVDVEPIPTGDPDEMDLKVRVKEGPTGQIGGGFGFSSSGGFFVAGSIQENNLFGKGYHLNLYGSYGGDSNEFGLTFVDPHYDDQKWGYSLGVNRSVDAYDEYDMRDLSFSAALLYPLGDHTSSKFSYTASFYHIYDVEETASDTIKDEEGEHLLSAVTALLARSHLKKNSFFVSEGTAQSLSVTYAGDFLGGDDNFIKYLYDIDHYEPLFWNLSLRAHGNVAYMHENFSGDDLPMAQKFRLGGIGSVRGYASRKISPRDEDDEAVGGDKALYSNIELMCPLSKEYGILGIMFFDVGGVWDDDQMLFDDDLDSAEGDAPSFGLYKSVGLGGRWNSPMGPLEVYWGYGLDDLKDSASNRLEFRMGQSF</sequence>
<organism evidence="11 12">
    <name type="scientific">Paucidesulfovibrio gracilis DSM 16080</name>
    <dbReference type="NCBI Taxonomy" id="1121449"/>
    <lineage>
        <taxon>Bacteria</taxon>
        <taxon>Pseudomonadati</taxon>
        <taxon>Thermodesulfobacteriota</taxon>
        <taxon>Desulfovibrionia</taxon>
        <taxon>Desulfovibrionales</taxon>
        <taxon>Desulfovibrionaceae</taxon>
        <taxon>Paucidesulfovibrio</taxon>
    </lineage>
</organism>
<dbReference type="OrthoDB" id="9803054at2"/>
<evidence type="ECO:0000256" key="9">
    <source>
        <dbReference type="SAM" id="SignalP"/>
    </source>
</evidence>
<dbReference type="Gene3D" id="3.40.50.10610">
    <property type="entry name" value="ABC-type transport auxiliary lipoprotein component"/>
    <property type="match status" value="1"/>
</dbReference>
<dbReference type="PANTHER" id="PTHR12815">
    <property type="entry name" value="SORTING AND ASSEMBLY MACHINERY SAMM50 PROTEIN FAMILY MEMBER"/>
    <property type="match status" value="1"/>
</dbReference>
<keyword evidence="12" id="KW-1185">Reference proteome</keyword>
<evidence type="ECO:0000313" key="11">
    <source>
        <dbReference type="EMBL" id="SKA77509.1"/>
    </source>
</evidence>
<evidence type="ECO:0000256" key="7">
    <source>
        <dbReference type="ARBA" id="ARBA00023237"/>
    </source>
</evidence>
<keyword evidence="7" id="KW-0998">Cell outer membrane</keyword>
<proteinExistence type="predicted"/>
<feature type="domain" description="POTRA" evidence="10">
    <location>
        <begin position="163"/>
        <end position="234"/>
    </location>
</feature>